<feature type="region of interest" description="Disordered" evidence="1">
    <location>
        <begin position="29"/>
        <end position="71"/>
    </location>
</feature>
<dbReference type="EMBL" id="KQ086168">
    <property type="protein sequence ID" value="KLO06984.1"/>
    <property type="molecule type" value="Genomic_DNA"/>
</dbReference>
<dbReference type="Proteomes" id="UP000053477">
    <property type="component" value="Unassembled WGS sequence"/>
</dbReference>
<accession>A0A0H2R566</accession>
<reference evidence="2 3" key="1">
    <citation type="submission" date="2015-04" db="EMBL/GenBank/DDBJ databases">
        <title>Complete genome sequence of Schizopora paradoxa KUC8140, a cosmopolitan wood degrader in East Asia.</title>
        <authorList>
            <consortium name="DOE Joint Genome Institute"/>
            <person name="Min B."/>
            <person name="Park H."/>
            <person name="Jang Y."/>
            <person name="Kim J.-J."/>
            <person name="Kim K.H."/>
            <person name="Pangilinan J."/>
            <person name="Lipzen A."/>
            <person name="Riley R."/>
            <person name="Grigoriev I.V."/>
            <person name="Spatafora J.W."/>
            <person name="Choi I.-G."/>
        </authorList>
    </citation>
    <scope>NUCLEOTIDE SEQUENCE [LARGE SCALE GENOMIC DNA]</scope>
    <source>
        <strain evidence="2 3">KUC8140</strain>
    </source>
</reference>
<name>A0A0H2R566_9AGAM</name>
<feature type="compositionally biased region" description="Basic and acidic residues" evidence="1">
    <location>
        <begin position="39"/>
        <end position="50"/>
    </location>
</feature>
<feature type="compositionally biased region" description="Polar residues" evidence="1">
    <location>
        <begin position="148"/>
        <end position="162"/>
    </location>
</feature>
<evidence type="ECO:0000256" key="1">
    <source>
        <dbReference type="SAM" id="MobiDB-lite"/>
    </source>
</evidence>
<feature type="region of interest" description="Disordered" evidence="1">
    <location>
        <begin position="131"/>
        <end position="162"/>
    </location>
</feature>
<keyword evidence="3" id="KW-1185">Reference proteome</keyword>
<evidence type="ECO:0000313" key="3">
    <source>
        <dbReference type="Proteomes" id="UP000053477"/>
    </source>
</evidence>
<dbReference type="InParanoid" id="A0A0H2R566"/>
<protein>
    <recommendedName>
        <fullName evidence="4">CsbD-like domain-containing protein</fullName>
    </recommendedName>
</protein>
<dbReference type="AlphaFoldDB" id="A0A0H2R566"/>
<sequence length="162" mass="17354">MNDNANSNDTYHVHHNKLEATAKVAAEAVGIPAAEEDGTDKVQPKDDVYHQHPPNAHHQDGPMIDLGSPGTAVQGGIVSGKVKQALGALTGNKMLKAEGLDDEALALNRSGKESHNVEEMRATKDKALELHRRAQQLRDAQPQHDSENQSASANNLGTVNPH</sequence>
<evidence type="ECO:0000313" key="2">
    <source>
        <dbReference type="EMBL" id="KLO06984.1"/>
    </source>
</evidence>
<gene>
    <name evidence="2" type="ORF">SCHPADRAFT_909902</name>
</gene>
<proteinExistence type="predicted"/>
<evidence type="ECO:0008006" key="4">
    <source>
        <dbReference type="Google" id="ProtNLM"/>
    </source>
</evidence>
<organism evidence="2 3">
    <name type="scientific">Schizopora paradoxa</name>
    <dbReference type="NCBI Taxonomy" id="27342"/>
    <lineage>
        <taxon>Eukaryota</taxon>
        <taxon>Fungi</taxon>
        <taxon>Dikarya</taxon>
        <taxon>Basidiomycota</taxon>
        <taxon>Agaricomycotina</taxon>
        <taxon>Agaricomycetes</taxon>
        <taxon>Hymenochaetales</taxon>
        <taxon>Schizoporaceae</taxon>
        <taxon>Schizopora</taxon>
    </lineage>
</organism>